<evidence type="ECO:0000313" key="1">
    <source>
        <dbReference type="EMBL" id="GFG98798.1"/>
    </source>
</evidence>
<dbReference type="SUPFAM" id="SSF55315">
    <property type="entry name" value="L30e-like"/>
    <property type="match status" value="1"/>
</dbReference>
<comment type="caution">
    <text evidence="1">The sequence shown here is derived from an EMBL/GenBank/DDBJ whole genome shotgun (WGS) entry which is preliminary data.</text>
</comment>
<dbReference type="Pfam" id="PF18844">
    <property type="entry name" value="baeRF_family2"/>
    <property type="match status" value="1"/>
</dbReference>
<dbReference type="InterPro" id="IPR042226">
    <property type="entry name" value="eFR1_2_sf"/>
</dbReference>
<dbReference type="Gene3D" id="3.30.420.60">
    <property type="entry name" value="eRF1 domain 2"/>
    <property type="match status" value="1"/>
</dbReference>
<dbReference type="InterPro" id="IPR040701">
    <property type="entry name" value="Bact_RF_family2"/>
</dbReference>
<dbReference type="EMBL" id="BLLA01000001">
    <property type="protein sequence ID" value="GFG98798.1"/>
    <property type="molecule type" value="Genomic_DNA"/>
</dbReference>
<keyword evidence="2" id="KW-1185">Reference proteome</keyword>
<gene>
    <name evidence="1" type="ORF">MTIM_46770</name>
</gene>
<sequence length="384" mass="40825">MSSGSRGNQQGMDSQRFRKLLDAPGPFVSVYFDDSHDTHDAEAQLELKWRAVKEDLERSHADATVIDAIEDAVMNLRPPIGRSGRAVIASADGVVINEHLARGPAANVARVSELPYLVPILEQSFDHPDYVLVVVDHSGADITTHIGGTLRTETVDGGGYPVHKAAGAETAGYGDPQLRTDEAARKNVRAVADRVAELADDKAVEVIFVVGEVRSRSDLLAALPERLHDRAVALEVGARHSGHDFGEIEQAIEDEFVKRQLRTIDDAAQRFTAEIGRQSGLAAEGLGPVCSALRQGAVETLIIGDVGDATVVADEGLTTVAPDENVLSEQGAAPAKTLRADEALPVSAISVGAALVRTDERISPADGIGAVLRYAPTLHQSVDR</sequence>
<evidence type="ECO:0008006" key="3">
    <source>
        <dbReference type="Google" id="ProtNLM"/>
    </source>
</evidence>
<name>A0A7I9ZD85_9MYCO</name>
<organism evidence="1 2">
    <name type="scientific">Mycobacterium timonense</name>
    <dbReference type="NCBI Taxonomy" id="701043"/>
    <lineage>
        <taxon>Bacteria</taxon>
        <taxon>Bacillati</taxon>
        <taxon>Actinomycetota</taxon>
        <taxon>Actinomycetes</taxon>
        <taxon>Mycobacteriales</taxon>
        <taxon>Mycobacteriaceae</taxon>
        <taxon>Mycobacterium</taxon>
        <taxon>Mycobacterium avium complex (MAC)</taxon>
    </lineage>
</organism>
<dbReference type="Proteomes" id="UP000465301">
    <property type="component" value="Unassembled WGS sequence"/>
</dbReference>
<protein>
    <recommendedName>
        <fullName evidence="3">Peptide chain release factor 1</fullName>
    </recommendedName>
</protein>
<dbReference type="InterPro" id="IPR029064">
    <property type="entry name" value="Ribosomal_eL30-like_sf"/>
</dbReference>
<proteinExistence type="predicted"/>
<dbReference type="AlphaFoldDB" id="A0A7I9ZD85"/>
<evidence type="ECO:0000313" key="2">
    <source>
        <dbReference type="Proteomes" id="UP000465301"/>
    </source>
</evidence>
<reference evidence="1 2" key="1">
    <citation type="journal article" date="2019" name="Emerg. Microbes Infect.">
        <title>Comprehensive subspecies identification of 175 nontuberculous mycobacteria species based on 7547 genomic profiles.</title>
        <authorList>
            <person name="Matsumoto Y."/>
            <person name="Kinjo T."/>
            <person name="Motooka D."/>
            <person name="Nabeya D."/>
            <person name="Jung N."/>
            <person name="Uechi K."/>
            <person name="Horii T."/>
            <person name="Iida T."/>
            <person name="Fujita J."/>
            <person name="Nakamura S."/>
        </authorList>
    </citation>
    <scope>NUCLEOTIDE SEQUENCE [LARGE SCALE GENOMIC DNA]</scope>
    <source>
        <strain evidence="1 2">JCM 30726</strain>
    </source>
</reference>
<dbReference type="Gene3D" id="3.30.1330.30">
    <property type="match status" value="1"/>
</dbReference>
<accession>A0A7I9ZD85</accession>